<dbReference type="SUPFAM" id="SSF52200">
    <property type="entry name" value="Toll/Interleukin receptor TIR domain"/>
    <property type="match status" value="1"/>
</dbReference>
<evidence type="ECO:0000313" key="3">
    <source>
        <dbReference type="Proteomes" id="UP000186698"/>
    </source>
</evidence>
<accession>A0A8J1L4H3</accession>
<evidence type="ECO:0000259" key="2">
    <source>
        <dbReference type="PROSITE" id="PS50104"/>
    </source>
</evidence>
<dbReference type="RefSeq" id="XP_041424446.1">
    <property type="nucleotide sequence ID" value="XM_041568512.1"/>
</dbReference>
<dbReference type="Proteomes" id="UP000186698">
    <property type="component" value="Chromosome 7L"/>
</dbReference>
<evidence type="ECO:0000313" key="5">
    <source>
        <dbReference type="RefSeq" id="XP_041424447.1"/>
    </source>
</evidence>
<feature type="compositionally biased region" description="Low complexity" evidence="1">
    <location>
        <begin position="22"/>
        <end position="32"/>
    </location>
</feature>
<dbReference type="Pfam" id="PF13676">
    <property type="entry name" value="TIR_2"/>
    <property type="match status" value="1"/>
</dbReference>
<dbReference type="AlphaFoldDB" id="A0A8J1L4H3"/>
<dbReference type="PROSITE" id="PS50104">
    <property type="entry name" value="TIR"/>
    <property type="match status" value="1"/>
</dbReference>
<dbReference type="InterPro" id="IPR000157">
    <property type="entry name" value="TIR_dom"/>
</dbReference>
<dbReference type="PANTHER" id="PTHR22662">
    <property type="entry name" value="TIRAP"/>
    <property type="match status" value="1"/>
</dbReference>
<dbReference type="Gene3D" id="3.40.50.10140">
    <property type="entry name" value="Toll/interleukin-1 receptor homology (TIR) domain"/>
    <property type="match status" value="1"/>
</dbReference>
<organism evidence="3 4">
    <name type="scientific">Xenopus laevis</name>
    <name type="common">African clawed frog</name>
    <dbReference type="NCBI Taxonomy" id="8355"/>
    <lineage>
        <taxon>Eukaryota</taxon>
        <taxon>Metazoa</taxon>
        <taxon>Chordata</taxon>
        <taxon>Craniata</taxon>
        <taxon>Vertebrata</taxon>
        <taxon>Euteleostomi</taxon>
        <taxon>Amphibia</taxon>
        <taxon>Batrachia</taxon>
        <taxon>Anura</taxon>
        <taxon>Pipoidea</taxon>
        <taxon>Pipidae</taxon>
        <taxon>Xenopodinae</taxon>
        <taxon>Xenopus</taxon>
        <taxon>Xenopus</taxon>
    </lineage>
</organism>
<dbReference type="PANTHER" id="PTHR22662:SF0">
    <property type="entry name" value="TOLL_INTERLEUKIN-1 RECEPTOR DOMAIN-CONTAINING ADAPTER PROTEIN"/>
    <property type="match status" value="1"/>
</dbReference>
<dbReference type="GO" id="GO:0032760">
    <property type="term" value="P:positive regulation of tumor necrosis factor production"/>
    <property type="evidence" value="ECO:0000318"/>
    <property type="project" value="GO_Central"/>
</dbReference>
<reference evidence="4 5" key="1">
    <citation type="submission" date="2025-04" db="UniProtKB">
        <authorList>
            <consortium name="RefSeq"/>
        </authorList>
    </citation>
    <scope>IDENTIFICATION</scope>
    <source>
        <strain evidence="4 5">J_2021</strain>
        <tissue evidence="4 5">Erythrocytes</tissue>
    </source>
</reference>
<dbReference type="GO" id="GO:0005886">
    <property type="term" value="C:plasma membrane"/>
    <property type="evidence" value="ECO:0000318"/>
    <property type="project" value="GO_Central"/>
</dbReference>
<proteinExistence type="predicted"/>
<dbReference type="GO" id="GO:0005737">
    <property type="term" value="C:cytoplasm"/>
    <property type="evidence" value="ECO:0000318"/>
    <property type="project" value="GO_Central"/>
</dbReference>
<evidence type="ECO:0000256" key="1">
    <source>
        <dbReference type="SAM" id="MobiDB-lite"/>
    </source>
</evidence>
<feature type="domain" description="TIR" evidence="2">
    <location>
        <begin position="66"/>
        <end position="196"/>
    </location>
</feature>
<name>A0A8J1L4H3_XENLA</name>
<dbReference type="RefSeq" id="XP_041424448.1">
    <property type="nucleotide sequence ID" value="XM_041568514.1"/>
</dbReference>
<dbReference type="GO" id="GO:0035662">
    <property type="term" value="F:Toll-like receptor 4 binding"/>
    <property type="evidence" value="ECO:0000318"/>
    <property type="project" value="GO_Central"/>
</dbReference>
<dbReference type="GO" id="GO:0034142">
    <property type="term" value="P:toll-like receptor 4 signaling pathway"/>
    <property type="evidence" value="ECO:0000318"/>
    <property type="project" value="GO_Central"/>
</dbReference>
<feature type="region of interest" description="Disordered" evidence="1">
    <location>
        <begin position="213"/>
        <end position="318"/>
    </location>
</feature>
<evidence type="ECO:0000313" key="6">
    <source>
        <dbReference type="RefSeq" id="XP_041424448.1"/>
    </source>
</evidence>
<feature type="region of interest" description="Disordered" evidence="1">
    <location>
        <begin position="1"/>
        <end position="48"/>
    </location>
</feature>
<dbReference type="InterPro" id="IPR017279">
    <property type="entry name" value="Tol-interleuk_rcpt_adapt_Tirap"/>
</dbReference>
<dbReference type="GO" id="GO:2000343">
    <property type="term" value="P:positive regulation of chemokine (C-X-C motif) ligand 2 production"/>
    <property type="evidence" value="ECO:0000318"/>
    <property type="project" value="GO_Central"/>
</dbReference>
<feature type="compositionally biased region" description="Polar residues" evidence="1">
    <location>
        <begin position="245"/>
        <end position="255"/>
    </location>
</feature>
<keyword evidence="4 5" id="KW-0675">Receptor</keyword>
<gene>
    <name evidence="4 5 6" type="primary">tirap.L</name>
    <name evidence="4 5 6" type="synonym">mal</name>
    <name evidence="4 5 6" type="synonym">tirap</name>
    <name evidence="4 5 6" type="synonym">wyatt</name>
</gene>
<dbReference type="SMART" id="SM00255">
    <property type="entry name" value="TIR"/>
    <property type="match status" value="1"/>
</dbReference>
<feature type="compositionally biased region" description="Basic and acidic residues" evidence="1">
    <location>
        <begin position="300"/>
        <end position="314"/>
    </location>
</feature>
<dbReference type="RefSeq" id="XP_041424447.1">
    <property type="nucleotide sequence ID" value="XM_041568513.1"/>
</dbReference>
<dbReference type="GeneID" id="446390"/>
<dbReference type="GO" id="GO:0035663">
    <property type="term" value="F:Toll-like receptor 2 binding"/>
    <property type="evidence" value="ECO:0000318"/>
    <property type="project" value="GO_Central"/>
</dbReference>
<dbReference type="GO" id="GO:0043123">
    <property type="term" value="P:positive regulation of canonical NF-kappaB signal transduction"/>
    <property type="evidence" value="ECO:0000318"/>
    <property type="project" value="GO_Central"/>
</dbReference>
<sequence length="533" mass="60567">MLGWFKKLVKKDQQTQTRSPNPVTSKVSSSSEKPSESRRSHLASAKSSPTLNPIISWPENCIRWSRLYDAYICHSDKDSNYALKLLSYLESQPENLRCFLPMRDMSLGSPIPSEICSGLRNSHCWIMLLTPEFLSDGWCKFQMHQALVESPLSEGRFIPVMINLEMSQYPPELRFMHAIRSRSCDDSVFCQIRNSISSYLIENLQTIDSKMMRQPVSSSNIHENSDETHKSGSSTLERGDKADESSSYIQKTSYEALTPASGMDRSRSDVLDRSSNMHGKSYKAQESCSNMQKIGPETEISSRDIHERSDKTQEASRQMQAICSDVQEVGKGMKERIGEVQENSGDMQESCKLQETSMDFESISNKTQDTYFNVQKNFDNKEGSSLKTEHSSHNIKVISCETSEHCSNLKEINNKSQECGFITHDMKNETPEAAKKMHKINCDIQEFSRMGQGRGCQMQDSTNIKEEMINYIQNSNVNTQNVDNSPCINRTDIYTNQEDTQLTNSDRYTREGALALNQMAGSCRWTSSGRETY</sequence>
<dbReference type="InterPro" id="IPR035897">
    <property type="entry name" value="Toll_tir_struct_dom_sf"/>
</dbReference>
<protein>
    <submittedName>
        <fullName evidence="4 5">Toll-interleukin 1 receptor (TIR) domain containing adaptor protein L homeolog isoform X1</fullName>
    </submittedName>
</protein>
<dbReference type="CTD" id="446390"/>
<keyword evidence="3" id="KW-1185">Reference proteome</keyword>
<evidence type="ECO:0000313" key="4">
    <source>
        <dbReference type="RefSeq" id="XP_041424446.1"/>
    </source>
</evidence>